<keyword evidence="1" id="KW-1133">Transmembrane helix</keyword>
<feature type="transmembrane region" description="Helical" evidence="1">
    <location>
        <begin position="110"/>
        <end position="130"/>
    </location>
</feature>
<name>A0A346XV94_9ACTN</name>
<keyword evidence="4" id="KW-1185">Reference proteome</keyword>
<dbReference type="AlphaFoldDB" id="A0A346XV94"/>
<protein>
    <recommendedName>
        <fullName evidence="2">Flavinylation-associated cytochrome domain-containing protein</fullName>
    </recommendedName>
</protein>
<dbReference type="Proteomes" id="UP000264006">
    <property type="component" value="Chromosome"/>
</dbReference>
<feature type="domain" description="Flavinylation-associated cytochrome" evidence="2">
    <location>
        <begin position="69"/>
        <end position="127"/>
    </location>
</feature>
<keyword evidence="1" id="KW-0812">Transmembrane</keyword>
<dbReference type="Pfam" id="PF14358">
    <property type="entry name" value="DUF4405"/>
    <property type="match status" value="1"/>
</dbReference>
<evidence type="ECO:0000256" key="1">
    <source>
        <dbReference type="SAM" id="Phobius"/>
    </source>
</evidence>
<dbReference type="EMBL" id="CP031165">
    <property type="protein sequence ID" value="AXV06141.1"/>
    <property type="molecule type" value="Genomic_DNA"/>
</dbReference>
<evidence type="ECO:0000313" key="4">
    <source>
        <dbReference type="Proteomes" id="UP000264006"/>
    </source>
</evidence>
<dbReference type="InterPro" id="IPR016174">
    <property type="entry name" value="Di-haem_cyt_TM"/>
</dbReference>
<evidence type="ECO:0000313" key="3">
    <source>
        <dbReference type="EMBL" id="AXV06141.1"/>
    </source>
</evidence>
<feature type="transmembrane region" description="Helical" evidence="1">
    <location>
        <begin position="67"/>
        <end position="90"/>
    </location>
</feature>
<organism evidence="3 4">
    <name type="scientific">Euzebya pacifica</name>
    <dbReference type="NCBI Taxonomy" id="1608957"/>
    <lineage>
        <taxon>Bacteria</taxon>
        <taxon>Bacillati</taxon>
        <taxon>Actinomycetota</taxon>
        <taxon>Nitriliruptoria</taxon>
        <taxon>Euzebyales</taxon>
    </lineage>
</organism>
<evidence type="ECO:0000259" key="2">
    <source>
        <dbReference type="Pfam" id="PF14358"/>
    </source>
</evidence>
<gene>
    <name evidence="3" type="ORF">DVS28_a1442</name>
</gene>
<proteinExistence type="predicted"/>
<sequence>MWVDVALLVGYVALSAPQSTGIPFHEYATLVFIPIFISHIVLDWAWVREVFRRSGRRRSGTVRFNRAFDIVIFIGMVVAVYSGFLVSEALLPDLGFNPTTSTFWSTVHDASSNLLIVLVGVHLAMHWPWIKRNVGRILPNRRPS</sequence>
<dbReference type="GO" id="GO:0022904">
    <property type="term" value="P:respiratory electron transport chain"/>
    <property type="evidence" value="ECO:0007669"/>
    <property type="project" value="InterPro"/>
</dbReference>
<dbReference type="KEGG" id="euz:DVS28_a1442"/>
<reference evidence="3 4" key="1">
    <citation type="submission" date="2018-09" db="EMBL/GenBank/DDBJ databases">
        <title>Complete genome sequence of Euzebya sp. DY32-46 isolated from seawater of Pacific Ocean.</title>
        <authorList>
            <person name="Xu L."/>
            <person name="Wu Y.-H."/>
            <person name="Xu X.-W."/>
        </authorList>
    </citation>
    <scope>NUCLEOTIDE SEQUENCE [LARGE SCALE GENOMIC DNA]</scope>
    <source>
        <strain evidence="3 4">DY32-46</strain>
    </source>
</reference>
<accession>A0A346XV94</accession>
<feature type="transmembrane region" description="Helical" evidence="1">
    <location>
        <begin position="31"/>
        <end position="47"/>
    </location>
</feature>
<dbReference type="GO" id="GO:0016020">
    <property type="term" value="C:membrane"/>
    <property type="evidence" value="ECO:0007669"/>
    <property type="project" value="InterPro"/>
</dbReference>
<keyword evidence="1" id="KW-0472">Membrane</keyword>
<dbReference type="InterPro" id="IPR025517">
    <property type="entry name" value="DUF4405"/>
</dbReference>
<dbReference type="SUPFAM" id="SSF81342">
    <property type="entry name" value="Transmembrane di-heme cytochromes"/>
    <property type="match status" value="1"/>
</dbReference>